<evidence type="ECO:0000256" key="9">
    <source>
        <dbReference type="ARBA" id="ARBA00049244"/>
    </source>
</evidence>
<evidence type="ECO:0000259" key="12">
    <source>
        <dbReference type="Pfam" id="PF03104"/>
    </source>
</evidence>
<dbReference type="InterPro" id="IPR056447">
    <property type="entry name" value="REV3_N"/>
</dbReference>
<feature type="compositionally biased region" description="Basic and acidic residues" evidence="10">
    <location>
        <begin position="792"/>
        <end position="805"/>
    </location>
</feature>
<proteinExistence type="inferred from homology"/>
<feature type="compositionally biased region" description="Basic and acidic residues" evidence="10">
    <location>
        <begin position="611"/>
        <end position="620"/>
    </location>
</feature>
<dbReference type="Pfam" id="PF00136">
    <property type="entry name" value="DNA_pol_B"/>
    <property type="match status" value="1"/>
</dbReference>
<feature type="domain" description="DNA-directed DNA polymerase family B exonuclease" evidence="12">
    <location>
        <begin position="1805"/>
        <end position="2007"/>
    </location>
</feature>
<evidence type="ECO:0000256" key="3">
    <source>
        <dbReference type="ARBA" id="ARBA00021589"/>
    </source>
</evidence>
<organism evidence="15 16">
    <name type="scientific">Artemia franciscana</name>
    <name type="common">Brine shrimp</name>
    <name type="synonym">Artemia sanfranciscana</name>
    <dbReference type="NCBI Taxonomy" id="6661"/>
    <lineage>
        <taxon>Eukaryota</taxon>
        <taxon>Metazoa</taxon>
        <taxon>Ecdysozoa</taxon>
        <taxon>Arthropoda</taxon>
        <taxon>Crustacea</taxon>
        <taxon>Branchiopoda</taxon>
        <taxon>Anostraca</taxon>
        <taxon>Artemiidae</taxon>
        <taxon>Artemia</taxon>
    </lineage>
</organism>
<dbReference type="EC" id="2.7.7.7" evidence="2"/>
<feature type="compositionally biased region" description="Acidic residues" evidence="10">
    <location>
        <begin position="485"/>
        <end position="503"/>
    </location>
</feature>
<dbReference type="Pfam" id="PF24065">
    <property type="entry name" value="REV3_N"/>
    <property type="match status" value="1"/>
</dbReference>
<feature type="compositionally biased region" description="Basic and acidic residues" evidence="10">
    <location>
        <begin position="504"/>
        <end position="524"/>
    </location>
</feature>
<evidence type="ECO:0000259" key="11">
    <source>
        <dbReference type="Pfam" id="PF00136"/>
    </source>
</evidence>
<evidence type="ECO:0000313" key="16">
    <source>
        <dbReference type="Proteomes" id="UP001187531"/>
    </source>
</evidence>
<feature type="region of interest" description="Disordered" evidence="10">
    <location>
        <begin position="753"/>
        <end position="805"/>
    </location>
</feature>
<dbReference type="InterPro" id="IPR036397">
    <property type="entry name" value="RNaseH_sf"/>
</dbReference>
<evidence type="ECO:0000259" key="14">
    <source>
        <dbReference type="Pfam" id="PF24065"/>
    </source>
</evidence>
<evidence type="ECO:0000256" key="5">
    <source>
        <dbReference type="ARBA" id="ARBA00022695"/>
    </source>
</evidence>
<evidence type="ECO:0000256" key="2">
    <source>
        <dbReference type="ARBA" id="ARBA00012417"/>
    </source>
</evidence>
<keyword evidence="6" id="KW-0227">DNA damage</keyword>
<dbReference type="Gene3D" id="3.30.420.10">
    <property type="entry name" value="Ribonuclease H-like superfamily/Ribonuclease H"/>
    <property type="match status" value="1"/>
</dbReference>
<feature type="region of interest" description="Disordered" evidence="10">
    <location>
        <begin position="601"/>
        <end position="620"/>
    </location>
</feature>
<feature type="compositionally biased region" description="Polar residues" evidence="10">
    <location>
        <begin position="902"/>
        <end position="921"/>
    </location>
</feature>
<dbReference type="EMBL" id="JAVRJZ010000006">
    <property type="protein sequence ID" value="KAK2721241.1"/>
    <property type="molecule type" value="Genomic_DNA"/>
</dbReference>
<evidence type="ECO:0000259" key="13">
    <source>
        <dbReference type="Pfam" id="PF24055"/>
    </source>
</evidence>
<comment type="catalytic activity">
    <reaction evidence="9">
        <text>DNA(n) + a 2'-deoxyribonucleoside 5'-triphosphate = DNA(n+1) + diphosphate</text>
        <dbReference type="Rhea" id="RHEA:22508"/>
        <dbReference type="Rhea" id="RHEA-COMP:17339"/>
        <dbReference type="Rhea" id="RHEA-COMP:17340"/>
        <dbReference type="ChEBI" id="CHEBI:33019"/>
        <dbReference type="ChEBI" id="CHEBI:61560"/>
        <dbReference type="ChEBI" id="CHEBI:173112"/>
        <dbReference type="EC" id="2.7.7.7"/>
    </reaction>
</comment>
<dbReference type="Gene3D" id="3.30.342.10">
    <property type="entry name" value="DNA Polymerase, chain B, domain 1"/>
    <property type="match status" value="1"/>
</dbReference>
<evidence type="ECO:0000256" key="1">
    <source>
        <dbReference type="ARBA" id="ARBA00005755"/>
    </source>
</evidence>
<dbReference type="Gene3D" id="3.90.1600.10">
    <property type="entry name" value="Palm domain of DNA polymerase"/>
    <property type="match status" value="1"/>
</dbReference>
<feature type="non-terminal residue" evidence="15">
    <location>
        <position position="2167"/>
    </location>
</feature>
<dbReference type="FunFam" id="3.30.420.10:FF:000024">
    <property type="entry name" value="DNA polymerase zeta catalytic subunit"/>
    <property type="match status" value="1"/>
</dbReference>
<dbReference type="Pfam" id="PF03104">
    <property type="entry name" value="DNA_pol_B_exo1"/>
    <property type="match status" value="1"/>
</dbReference>
<dbReference type="GO" id="GO:0000724">
    <property type="term" value="P:double-strand break repair via homologous recombination"/>
    <property type="evidence" value="ECO:0007669"/>
    <property type="project" value="TreeGrafter"/>
</dbReference>
<dbReference type="PANTHER" id="PTHR45812">
    <property type="entry name" value="DNA POLYMERASE ZETA CATALYTIC SUBUNIT"/>
    <property type="match status" value="1"/>
</dbReference>
<dbReference type="PANTHER" id="PTHR45812:SF1">
    <property type="entry name" value="DNA POLYMERASE ZETA CATALYTIC SUBUNIT"/>
    <property type="match status" value="1"/>
</dbReference>
<dbReference type="InterPro" id="IPR006133">
    <property type="entry name" value="DNA-dir_DNA_pol_B_exonuc"/>
</dbReference>
<dbReference type="SUPFAM" id="SSF56672">
    <property type="entry name" value="DNA/RNA polymerases"/>
    <property type="match status" value="1"/>
</dbReference>
<evidence type="ECO:0000256" key="7">
    <source>
        <dbReference type="ARBA" id="ARBA00022932"/>
    </source>
</evidence>
<comment type="caution">
    <text evidence="15">The sequence shown here is derived from an EMBL/GenBank/DDBJ whole genome shotgun (WGS) entry which is preliminary data.</text>
</comment>
<dbReference type="CDD" id="cd05778">
    <property type="entry name" value="DNA_polB_zeta_exo"/>
    <property type="match status" value="1"/>
</dbReference>
<dbReference type="InterPro" id="IPR006134">
    <property type="entry name" value="DNA-dir_DNA_pol_B_multi_dom"/>
</dbReference>
<evidence type="ECO:0000256" key="6">
    <source>
        <dbReference type="ARBA" id="ARBA00022763"/>
    </source>
</evidence>
<dbReference type="Proteomes" id="UP001187531">
    <property type="component" value="Unassembled WGS sequence"/>
</dbReference>
<evidence type="ECO:0000256" key="10">
    <source>
        <dbReference type="SAM" id="MobiDB-lite"/>
    </source>
</evidence>
<dbReference type="InterPro" id="IPR056435">
    <property type="entry name" value="DPOD/Z_N"/>
</dbReference>
<protein>
    <recommendedName>
        <fullName evidence="3">DNA polymerase zeta catalytic subunit</fullName>
        <ecNumber evidence="2">2.7.7.7</ecNumber>
    </recommendedName>
</protein>
<dbReference type="InterPro" id="IPR006172">
    <property type="entry name" value="DNA-dir_DNA_pol_B"/>
</dbReference>
<accession>A0AA88LDW6</accession>
<keyword evidence="4" id="KW-0808">Transferase</keyword>
<dbReference type="InterPro" id="IPR012337">
    <property type="entry name" value="RNaseH-like_sf"/>
</dbReference>
<dbReference type="Pfam" id="PF24055">
    <property type="entry name" value="POL3_N"/>
    <property type="match status" value="1"/>
</dbReference>
<dbReference type="SMART" id="SM00486">
    <property type="entry name" value="POLBc"/>
    <property type="match status" value="1"/>
</dbReference>
<evidence type="ECO:0000313" key="15">
    <source>
        <dbReference type="EMBL" id="KAK2721241.1"/>
    </source>
</evidence>
<feature type="domain" description="DNA polymerase zeta catalytic subunit N-terminal" evidence="14">
    <location>
        <begin position="1"/>
        <end position="55"/>
    </location>
</feature>
<feature type="compositionally biased region" description="Basic and acidic residues" evidence="10">
    <location>
        <begin position="1420"/>
        <end position="1431"/>
    </location>
</feature>
<dbReference type="InterPro" id="IPR030559">
    <property type="entry name" value="PolZ_Rev3"/>
</dbReference>
<feature type="region of interest" description="Disordered" evidence="10">
    <location>
        <begin position="1954"/>
        <end position="1974"/>
    </location>
</feature>
<reference evidence="15" key="1">
    <citation type="submission" date="2023-07" db="EMBL/GenBank/DDBJ databases">
        <title>Chromosome-level genome assembly of Artemia franciscana.</title>
        <authorList>
            <person name="Jo E."/>
        </authorList>
    </citation>
    <scope>NUCLEOTIDE SEQUENCE</scope>
    <source>
        <tissue evidence="15">Whole body</tissue>
    </source>
</reference>
<comment type="similarity">
    <text evidence="1">Belongs to the DNA polymerase type-B family.</text>
</comment>
<keyword evidence="5" id="KW-0548">Nucleotidyltransferase</keyword>
<dbReference type="GO" id="GO:0005634">
    <property type="term" value="C:nucleus"/>
    <property type="evidence" value="ECO:0007669"/>
    <property type="project" value="TreeGrafter"/>
</dbReference>
<dbReference type="GO" id="GO:0042276">
    <property type="term" value="P:error-prone translesion synthesis"/>
    <property type="evidence" value="ECO:0007669"/>
    <property type="project" value="TreeGrafter"/>
</dbReference>
<keyword evidence="7" id="KW-0239">DNA-directed DNA polymerase</keyword>
<feature type="region of interest" description="Disordered" evidence="10">
    <location>
        <begin position="474"/>
        <end position="524"/>
    </location>
</feature>
<name>A0AA88LDW6_ARTSF</name>
<dbReference type="GO" id="GO:0016035">
    <property type="term" value="C:zeta DNA polymerase complex"/>
    <property type="evidence" value="ECO:0007669"/>
    <property type="project" value="InterPro"/>
</dbReference>
<feature type="compositionally biased region" description="Basic residues" evidence="10">
    <location>
        <begin position="757"/>
        <end position="766"/>
    </location>
</feature>
<dbReference type="GO" id="GO:0003887">
    <property type="term" value="F:DNA-directed DNA polymerase activity"/>
    <property type="evidence" value="ECO:0007669"/>
    <property type="project" value="UniProtKB-KW"/>
</dbReference>
<feature type="compositionally biased region" description="Polar residues" evidence="10">
    <location>
        <begin position="1432"/>
        <end position="1444"/>
    </location>
</feature>
<feature type="domain" description="DNA-directed DNA polymerase family B multifunctional" evidence="11">
    <location>
        <begin position="2076"/>
        <end position="2163"/>
    </location>
</feature>
<feature type="domain" description="DNA polymerase delta/zeta catalytic subunit N-terminal" evidence="13">
    <location>
        <begin position="56"/>
        <end position="129"/>
    </location>
</feature>
<feature type="compositionally biased region" description="Polar residues" evidence="10">
    <location>
        <begin position="1408"/>
        <end position="1419"/>
    </location>
</feature>
<evidence type="ECO:0000256" key="4">
    <source>
        <dbReference type="ARBA" id="ARBA00022679"/>
    </source>
</evidence>
<keyword evidence="16" id="KW-1185">Reference proteome</keyword>
<sequence>MISVRIVNVDYYLARPLPDVDLSYNVFRGFEIPLVPIIRIFGVTLSGQKACLHVHGVFPYFYIPYDQRLKDSVSVANSIDITVNNAVGKRLANTQHVHNITTVSGIPMYGYYDCEYQFLKVFFYNPVMAKKAGELLLGGNINGIVIQPHEAHVPYILQFFMDYNLQGMNLLHLAHFKFRRKPGECQVTSSAPNTSSSDVITELKKGIEEDTEELVLTLDPTTVWNKENIPESMYLEGAKSASSCDIEIDVIASDILNQLQLTDGVDMNPGLSVLWEEETKRRENLGLSSIVQLPSSPERPIDRFFKTKSDKEYLLQLKQKLDDRIIPDIIRPPVGLKGQEVAFPVESQNQTLTPATIVDVHIEGELSRSFGLIDTSQPSQTSSFYKKSQEISFDQSDLDCIDLLEQLQEEATETHLMPQASQNNEIDDDSILRSQIPDLKPNKIEQDSSDDEVITMTQTHWADDSFMVSQLDNSEITSGQRQGEIESESEDEIFGPSDESDEDKESKAADGHSNKYEELDLAEQKSEEIENMNKEFKEEETYMSPKYHFNSGRLDIQGGSHVAHIDPDQRQNEIMSISEDEIIKCSDESDENEKLFALDGQWDTSDEPDSVELKTEEHDKKRKEFNEKEHYLSQQADLDPEMLNTECDPYPVHGPRKCKHSISYHFSNGKEVSCRSLLIKNGSPGKLETRFVNLRSLDGYFDSSSSDDDYDSEKGSEAPFVPGILSRSRLFVKKRTEDSSVEELLDTSPEISTMKKTSLKHPSFRSRKNEIYSSQTSDPSNIKSANVLASKKSSERDSCSGVRLRETRRSYMPISLANPTNREESTSPEMSPCKRKFAQIKRSKGASRNKKFDKIPLVDISLNDESLMADEMADEEGLNLNYDAVNEIESLSRSYSSGGRSQLTRSANNRKSLKGPQNQFTAMKGGSLIKGNKCIKSPATRSEVLELSFRGTQLKKSRGNELSYTFPLDSFPMETTCESCEDGTSSLIKGMKERSFGPELSPHKTSEGGLITRRILRERKKVSQSFSTTKKHYELRSRGPLVSGAEKSQNSTETKQETVKGNLRSCSVILNDIKSELQRYNADKKVVVTLRDDRDDFKNCEESVAKFNQTSRVPDTKESDNKPDVIRNTNVSKLNEVTSNLSVFSSSCEVNSTGSVIHPLPGIYKRIERTGSESKLESGFTKVERHTNNLTKDIQIENVNESERRWMISPSSYKNLSLVPNSSRKNYINEESPIGSSEIMGSIAPKMAGYNIQNDIAEGVSCVDTEFSEDTKTFKKCSQQSASESASTDLPCSQNAMIEVGTTPSTPSVVDILSDAFIFEEGDSEELEEGIENKNKAALSPASTQLSGGFIRYDPYSSPPLQPENITFSISSVSQNLSDIAGSFDTYPSDDLPVIPCGQQIVSFDGLTQSSAKSLSDPSSQREEEIEETSKDGSSSTIIGTDTEFSVRSDVEDDSRCIGLSIPKQRQDSRSINDHGNEEMRQKVTLQLSKPPCYADVEATLRDFQLEEVTYTRPFWGNLDDSKIEPTREIAGTLLRVDSNAVDQLPNFSSKYNALAKLREQYLLNFDSEKERDFVLRSLTESESVLITPLNLPPAYEEVNSWLINLKPSTKKVNDDTFSYNESEETKNATASVEDSLAATPLANTPVAPEKPNAEYPPTFLAFSPDVPQYSASPAGKRPKSDKIFLPEIKGNPALNFLRRRSDSLEVSELHAPGTIPEVGLSETRESTPQASRKRRLSRDYMIGKNSILKRKRLTLQGIKSSTDLTISPIPTPSSPLSPVLRRMLYKRTANVSQSQIRDPALQNSFGFKVKFQNLQDIKSGRQYSHLTTMALEIFVLTRIHMKPNPEVDEVSGVFYSILNDVPFSFQRPQRASGCILVSGSGSLHSLGIDDKDLEARYASNELELMNMLVECVMEWNPDIVVGYEIEMLSWGYILQRGKILGLELDKKFSRLSEEPSKRPNVENTAMHNERQEPEWESYSGIQIQGRIVLNLWRLLKDELPVQSYTYENMAFHILHQRVPSYSFKQLSDWWKSGSAKFRYYVIEYFVRRSKGSIDLIEQLNLIGRTSELARLFGIQFYEVFSRGSQWRVESLMLRLAKAANMISVSPSIEQRARMKAPEFLPLILEPQSRFYVDPVLVLDFQSLYPSVIIAHNYCFSTCIGRLQNLG</sequence>
<dbReference type="InterPro" id="IPR043502">
    <property type="entry name" value="DNA/RNA_pol_sf"/>
</dbReference>
<dbReference type="SUPFAM" id="SSF53098">
    <property type="entry name" value="Ribonuclease H-like"/>
    <property type="match status" value="1"/>
</dbReference>
<dbReference type="GO" id="GO:0000166">
    <property type="term" value="F:nucleotide binding"/>
    <property type="evidence" value="ECO:0007669"/>
    <property type="project" value="InterPro"/>
</dbReference>
<feature type="compositionally biased region" description="Polar residues" evidence="10">
    <location>
        <begin position="771"/>
        <end position="784"/>
    </location>
</feature>
<gene>
    <name evidence="15" type="ORF">QYM36_003500</name>
</gene>
<feature type="region of interest" description="Disordered" evidence="10">
    <location>
        <begin position="893"/>
        <end position="924"/>
    </location>
</feature>
<dbReference type="InterPro" id="IPR023211">
    <property type="entry name" value="DNA_pol_palm_dom_sf"/>
</dbReference>
<dbReference type="GO" id="GO:0003677">
    <property type="term" value="F:DNA binding"/>
    <property type="evidence" value="ECO:0007669"/>
    <property type="project" value="InterPro"/>
</dbReference>
<keyword evidence="8" id="KW-0234">DNA repair</keyword>
<evidence type="ECO:0000256" key="8">
    <source>
        <dbReference type="ARBA" id="ARBA00023204"/>
    </source>
</evidence>
<feature type="region of interest" description="Disordered" evidence="10">
    <location>
        <begin position="1036"/>
        <end position="1058"/>
    </location>
</feature>
<feature type="region of interest" description="Disordered" evidence="10">
    <location>
        <begin position="1408"/>
        <end position="1444"/>
    </location>
</feature>